<sequence length="270" mass="30072">MSEERHVRIQSYCGACGFRFGAGDKIVALVGKCDGTFEAARRAGDFLEEAYCDNSHGHSWIFCRHLHCRMCAAAPESATLHTDCLSVFRAKSRALDAKSSLARLWTAATWRSPWHRAPVLHLLPAVDVSAGLAHAAAAWNLPQLPRLPPELVGMIHRQSHQSPLWRHSSASELACALSEAYDHEPLTVPFNRIEHWRRGELPKTAEAPRGGTNEGLVRLTIDSHGLRRIERLQAKALNSSVSRSHSFAYIVEAAKMFSCVDVEFQVWALY</sequence>
<proteinExistence type="predicted"/>
<dbReference type="Proteomes" id="UP000824596">
    <property type="component" value="Unassembled WGS sequence"/>
</dbReference>
<reference evidence="1" key="1">
    <citation type="submission" date="2021-09" db="EMBL/GenBank/DDBJ databases">
        <title>A high-quality genome of the endoparasitic fungus Hirsutella rhossiliensis with a comparison of Hirsutella genomes reveals transposable elements contributing to genome size variation.</title>
        <authorList>
            <person name="Lin R."/>
            <person name="Jiao Y."/>
            <person name="Sun X."/>
            <person name="Ling J."/>
            <person name="Xie B."/>
            <person name="Cheng X."/>
        </authorList>
    </citation>
    <scope>NUCLEOTIDE SEQUENCE</scope>
    <source>
        <strain evidence="1">HR02</strain>
    </source>
</reference>
<protein>
    <submittedName>
        <fullName evidence="1">Uncharacterized protein</fullName>
    </submittedName>
</protein>
<dbReference type="RefSeq" id="XP_044725618.1">
    <property type="nucleotide sequence ID" value="XM_044859218.1"/>
</dbReference>
<dbReference type="EMBL" id="JAIZPD010000001">
    <property type="protein sequence ID" value="KAH0968105.1"/>
    <property type="molecule type" value="Genomic_DNA"/>
</dbReference>
<name>A0A9P8SNP6_9HYPO</name>
<comment type="caution">
    <text evidence="1">The sequence shown here is derived from an EMBL/GenBank/DDBJ whole genome shotgun (WGS) entry which is preliminary data.</text>
</comment>
<organism evidence="1 2">
    <name type="scientific">Hirsutella rhossiliensis</name>
    <dbReference type="NCBI Taxonomy" id="111463"/>
    <lineage>
        <taxon>Eukaryota</taxon>
        <taxon>Fungi</taxon>
        <taxon>Dikarya</taxon>
        <taxon>Ascomycota</taxon>
        <taxon>Pezizomycotina</taxon>
        <taxon>Sordariomycetes</taxon>
        <taxon>Hypocreomycetidae</taxon>
        <taxon>Hypocreales</taxon>
        <taxon>Ophiocordycipitaceae</taxon>
        <taxon>Hirsutella</taxon>
    </lineage>
</organism>
<dbReference type="AlphaFoldDB" id="A0A9P8SNP6"/>
<accession>A0A9P8SNP6</accession>
<evidence type="ECO:0000313" key="1">
    <source>
        <dbReference type="EMBL" id="KAH0968105.1"/>
    </source>
</evidence>
<dbReference type="GeneID" id="68349876"/>
<evidence type="ECO:0000313" key="2">
    <source>
        <dbReference type="Proteomes" id="UP000824596"/>
    </source>
</evidence>
<gene>
    <name evidence="1" type="ORF">HRG_00747</name>
</gene>
<dbReference type="OrthoDB" id="4927927at2759"/>
<keyword evidence="2" id="KW-1185">Reference proteome</keyword>